<reference evidence="8 9" key="1">
    <citation type="journal article" date="2018" name="Nat. Ecol. Evol.">
        <title>Pezizomycetes genomes reveal the molecular basis of ectomycorrhizal truffle lifestyle.</title>
        <authorList>
            <person name="Murat C."/>
            <person name="Payen T."/>
            <person name="Noel B."/>
            <person name="Kuo A."/>
            <person name="Morin E."/>
            <person name="Chen J."/>
            <person name="Kohler A."/>
            <person name="Krizsan K."/>
            <person name="Balestrini R."/>
            <person name="Da Silva C."/>
            <person name="Montanini B."/>
            <person name="Hainaut M."/>
            <person name="Levati E."/>
            <person name="Barry K.W."/>
            <person name="Belfiori B."/>
            <person name="Cichocki N."/>
            <person name="Clum A."/>
            <person name="Dockter R.B."/>
            <person name="Fauchery L."/>
            <person name="Guy J."/>
            <person name="Iotti M."/>
            <person name="Le Tacon F."/>
            <person name="Lindquist E.A."/>
            <person name="Lipzen A."/>
            <person name="Malagnac F."/>
            <person name="Mello A."/>
            <person name="Molinier V."/>
            <person name="Miyauchi S."/>
            <person name="Poulain J."/>
            <person name="Riccioni C."/>
            <person name="Rubini A."/>
            <person name="Sitrit Y."/>
            <person name="Splivallo R."/>
            <person name="Traeger S."/>
            <person name="Wang M."/>
            <person name="Zifcakova L."/>
            <person name="Wipf D."/>
            <person name="Zambonelli A."/>
            <person name="Paolocci F."/>
            <person name="Nowrousian M."/>
            <person name="Ottonello S."/>
            <person name="Baldrian P."/>
            <person name="Spatafora J.W."/>
            <person name="Henrissat B."/>
            <person name="Nagy L.G."/>
            <person name="Aury J.M."/>
            <person name="Wincker P."/>
            <person name="Grigoriev I.V."/>
            <person name="Bonfante P."/>
            <person name="Martin F.M."/>
        </authorList>
    </citation>
    <scope>NUCLEOTIDE SEQUENCE [LARGE SCALE GENOMIC DNA]</scope>
    <source>
        <strain evidence="8 9">RN42</strain>
    </source>
</reference>
<dbReference type="SMART" id="SM00248">
    <property type="entry name" value="ANK"/>
    <property type="match status" value="6"/>
</dbReference>
<dbReference type="Proteomes" id="UP000275078">
    <property type="component" value="Unassembled WGS sequence"/>
</dbReference>
<evidence type="ECO:0000259" key="7">
    <source>
        <dbReference type="PROSITE" id="PS51704"/>
    </source>
</evidence>
<dbReference type="Pfam" id="PF25329">
    <property type="entry name" value="C2_GDE1"/>
    <property type="match status" value="1"/>
</dbReference>
<evidence type="ECO:0000259" key="6">
    <source>
        <dbReference type="PROSITE" id="PS51382"/>
    </source>
</evidence>
<evidence type="ECO:0000313" key="9">
    <source>
        <dbReference type="Proteomes" id="UP000275078"/>
    </source>
</evidence>
<dbReference type="PROSITE" id="PS51382">
    <property type="entry name" value="SPX"/>
    <property type="match status" value="1"/>
</dbReference>
<dbReference type="Gene3D" id="1.25.40.20">
    <property type="entry name" value="Ankyrin repeat-containing domain"/>
    <property type="match status" value="2"/>
</dbReference>
<dbReference type="OrthoDB" id="197419at2759"/>
<feature type="compositionally biased region" description="Basic and acidic residues" evidence="5">
    <location>
        <begin position="902"/>
        <end position="914"/>
    </location>
</feature>
<evidence type="ECO:0000256" key="5">
    <source>
        <dbReference type="SAM" id="MobiDB-lite"/>
    </source>
</evidence>
<evidence type="ECO:0000313" key="8">
    <source>
        <dbReference type="EMBL" id="RPA85067.1"/>
    </source>
</evidence>
<dbReference type="STRING" id="1160509.A0A3N4II22"/>
<dbReference type="InterPro" id="IPR002110">
    <property type="entry name" value="Ankyrin_rpt"/>
</dbReference>
<dbReference type="InterPro" id="IPR036770">
    <property type="entry name" value="Ankyrin_rpt-contain_sf"/>
</dbReference>
<keyword evidence="1" id="KW-0677">Repeat</keyword>
<dbReference type="InterPro" id="IPR017946">
    <property type="entry name" value="PLC-like_Pdiesterase_TIM-brl"/>
</dbReference>
<dbReference type="InterPro" id="IPR051578">
    <property type="entry name" value="GDPD"/>
</dbReference>
<dbReference type="GO" id="GO:0047389">
    <property type="term" value="F:glycerophosphocholine phosphodiesterase activity"/>
    <property type="evidence" value="ECO:0007669"/>
    <property type="project" value="TreeGrafter"/>
</dbReference>
<feature type="repeat" description="ANK" evidence="4">
    <location>
        <begin position="452"/>
        <end position="484"/>
    </location>
</feature>
<evidence type="ECO:0000256" key="1">
    <source>
        <dbReference type="ARBA" id="ARBA00022737"/>
    </source>
</evidence>
<dbReference type="PANTHER" id="PTHR22958:SF1">
    <property type="entry name" value="GLYCEROPHOSPHOCHOLINE PHOSPHODIESTERASE GPCPD1"/>
    <property type="match status" value="1"/>
</dbReference>
<protein>
    <submittedName>
        <fullName evidence="8">Glycerophosphocholine phosphodiesterase Gde1</fullName>
    </submittedName>
</protein>
<dbReference type="PROSITE" id="PS50088">
    <property type="entry name" value="ANK_REPEAT"/>
    <property type="match status" value="1"/>
</dbReference>
<dbReference type="EMBL" id="ML119655">
    <property type="protein sequence ID" value="RPA85067.1"/>
    <property type="molecule type" value="Genomic_DNA"/>
</dbReference>
<feature type="region of interest" description="Disordered" evidence="5">
    <location>
        <begin position="902"/>
        <end position="944"/>
    </location>
</feature>
<dbReference type="SUPFAM" id="SSF51695">
    <property type="entry name" value="PLC-like phosphodiesterases"/>
    <property type="match status" value="1"/>
</dbReference>
<name>A0A3N4II22_ASCIM</name>
<evidence type="ECO:0000256" key="2">
    <source>
        <dbReference type="ARBA" id="ARBA00022801"/>
    </source>
</evidence>
<feature type="domain" description="GP-PDE" evidence="7">
    <location>
        <begin position="820"/>
        <end position="1156"/>
    </location>
</feature>
<keyword evidence="3 4" id="KW-0040">ANK repeat</keyword>
<dbReference type="Pfam" id="PF03009">
    <property type="entry name" value="GDPD"/>
    <property type="match status" value="1"/>
</dbReference>
<dbReference type="Pfam" id="PF12796">
    <property type="entry name" value="Ank_2"/>
    <property type="match status" value="1"/>
</dbReference>
<dbReference type="Gene3D" id="3.20.20.190">
    <property type="entry name" value="Phosphatidylinositol (PI) phosphodiesterase"/>
    <property type="match status" value="1"/>
</dbReference>
<keyword evidence="9" id="KW-1185">Reference proteome</keyword>
<dbReference type="Pfam" id="PF03105">
    <property type="entry name" value="SPX"/>
    <property type="match status" value="2"/>
</dbReference>
<dbReference type="InterPro" id="IPR057506">
    <property type="entry name" value="C2_GPCPD1"/>
</dbReference>
<organism evidence="8 9">
    <name type="scientific">Ascobolus immersus RN42</name>
    <dbReference type="NCBI Taxonomy" id="1160509"/>
    <lineage>
        <taxon>Eukaryota</taxon>
        <taxon>Fungi</taxon>
        <taxon>Dikarya</taxon>
        <taxon>Ascomycota</taxon>
        <taxon>Pezizomycotina</taxon>
        <taxon>Pezizomycetes</taxon>
        <taxon>Pezizales</taxon>
        <taxon>Ascobolaceae</taxon>
        <taxon>Ascobolus</taxon>
    </lineage>
</organism>
<dbReference type="AlphaFoldDB" id="A0A3N4II22"/>
<proteinExistence type="predicted"/>
<gene>
    <name evidence="8" type="ORF">BJ508DRAFT_322894</name>
</gene>
<accession>A0A3N4II22</accession>
<evidence type="ECO:0000256" key="3">
    <source>
        <dbReference type="ARBA" id="ARBA00023043"/>
    </source>
</evidence>
<sequence>MKFGKNLPREQVKEWSSSYIDYSTLKKELKTAVERKDPAAPEPDLAEFFFSLDRDLETVDSFYNKRLAEFERRYRLVDSRYSLHPPQFDKDEIRELFTALLDLRNGLRNLKKYAEVNKQGFTKILKKADKKTGSNVKERYLATKVLDKPFATLTELLDLITQVNEWLSKLDDDNSIRDYDNSQGNALQRVTSPGARAYGNLDKELVAKVDSALGIDDADALKAVLSSIEAGGSFTQKLALILLQKAISGKRFECLGYLLGKVQTLTEEDDINERNVVHRLVIYIGRNRPSAKKEAGLNYGQVHGLRSRNLRLDVFVSPSEAPDAGAPLNDTEDAEEHIGLDLEDSAKVLGYLLDHLQPNQQEALIARDSYGRFPLHYAAEFGLLSITQLLVDYMQKFGQYDVSSGIDSEVWHDADGLAPLDLAIIRKHFKTTRFLLSTANAELVDGKAGVFRDSPALFVAVRSDAADIVKLLLEAGFNVNKQNQHKETALHHAARLGHLDCMRALIEGTPSQKADVEIAESVYGWTPLFAAAVEGKEESVDLLISLGKADVKRFDYSGWTAKEHAMLRGHIEIARKINSYVPSGNFADTAINSRAGSEAVTPAAVAASTSSSPGTDASGSGGYFNRTFPSQLSKAIASVEPIKSFGHRYLKDKTMVLVTLGSKDIRKDLPAIKIDQIPMSRAHSTMLDSQLSLVVWAQNATGERNIIDLPIQGNMASDPIAFEADDITKVKLIFDVVSETHNATPDKIVGRAAAILDTVKTQMSLSKHSLHGNVQVPIFAIGNLDIIGCINFEFLIITPFHHPGIGITQEGTYWKELTGPKVIGHRGLGKNLPGRKSLQLGENTLQSFIAAANLGASYIEFDVQLTKDHVPVIYHDFLVGETGIDAPVHSLTLNQFLHMSEQRNSEHNHRDGHGKIRGANDSPNGNGTDEPPKQIRRTKSMSIRSAQQIDKLNERMKHTRDFRIKGYKGNSRGSTIQGPFATLEDVFRTIDAATGFNIELKYPMLQESEQEEMDSFAIEMNSWVDAVLKVVYDNAKNRDIIFSSFNPDICLLLSFKQPSIPILFLTEGGTEPMADIRCTSLQEAIRFASRWNLLGIVSAAEPFVLCPRLIRVVKESGLVCITYGQMNNEPANVRLQVNQGVDAVIVDNVLEIRKGLTQDEKASEDLAEKAVAGQKLMVPGSVAVNGRNGSVEENLKKWDGFNEGIEEAKEKEMEGDFRDIVVNK</sequence>
<dbReference type="InterPro" id="IPR030395">
    <property type="entry name" value="GP_PDE_dom"/>
</dbReference>
<feature type="domain" description="SPX" evidence="6">
    <location>
        <begin position="1"/>
        <end position="142"/>
    </location>
</feature>
<evidence type="ECO:0000256" key="4">
    <source>
        <dbReference type="PROSITE-ProRule" id="PRU00023"/>
    </source>
</evidence>
<dbReference type="CDD" id="cd14484">
    <property type="entry name" value="SPX_GDE1_like"/>
    <property type="match status" value="1"/>
</dbReference>
<dbReference type="GO" id="GO:0046475">
    <property type="term" value="P:glycerophospholipid catabolic process"/>
    <property type="evidence" value="ECO:0007669"/>
    <property type="project" value="TreeGrafter"/>
</dbReference>
<dbReference type="InterPro" id="IPR004331">
    <property type="entry name" value="SPX_dom"/>
</dbReference>
<dbReference type="Pfam" id="PF00023">
    <property type="entry name" value="Ank"/>
    <property type="match status" value="1"/>
</dbReference>
<keyword evidence="2" id="KW-0378">Hydrolase</keyword>
<dbReference type="SUPFAM" id="SSF48403">
    <property type="entry name" value="Ankyrin repeat"/>
    <property type="match status" value="1"/>
</dbReference>
<dbReference type="PROSITE" id="PS51704">
    <property type="entry name" value="GP_PDE"/>
    <property type="match status" value="1"/>
</dbReference>
<dbReference type="PANTHER" id="PTHR22958">
    <property type="entry name" value="GLYCEROPHOSPHORYL DIESTER PHOSPHODIESTERASE"/>
    <property type="match status" value="1"/>
</dbReference>